<evidence type="ECO:0000313" key="3">
    <source>
        <dbReference type="Proteomes" id="UP000516260"/>
    </source>
</evidence>
<proteinExistence type="predicted"/>
<dbReference type="EMBL" id="SWLE01000016">
    <property type="protein sequence ID" value="TNM90422.1"/>
    <property type="molecule type" value="Genomic_DNA"/>
</dbReference>
<evidence type="ECO:0000259" key="1">
    <source>
        <dbReference type="Pfam" id="PF23762"/>
    </source>
</evidence>
<sequence length="240" mass="27732">MEQEDDETGTKNSNVAVDSESCVTVALPEVRLALFQNDEEESVRVLGDNDNGELNILPKALQRCEHHGSVNSKLPETFQTNHLLFYERFKAYQDYMLGDCKPSEVKAFTADYLEKVLEPCDWLAVWSTDVFSVLVEVCNVELKDLKACVELVLPMQCDTRGCEMTEEDMKSLLEVTQCKVPLQELQVVYNESGDFDQTALALEHLRFFYKHIWREWDEEDEDDDFDYFVRCVEPTSQTLL</sequence>
<dbReference type="GO" id="GO:0008543">
    <property type="term" value="P:fibroblast growth factor receptor signaling pathway"/>
    <property type="evidence" value="ECO:0007669"/>
    <property type="project" value="TreeGrafter"/>
</dbReference>
<dbReference type="InterPro" id="IPR057508">
    <property type="entry name" value="SHCBP-like_N"/>
</dbReference>
<accession>A0A4Z2BEM5</accession>
<reference evidence="2 3" key="1">
    <citation type="submission" date="2019-04" db="EMBL/GenBank/DDBJ databases">
        <title>The sequence and de novo assembly of Takifugu bimaculatus genome using PacBio and Hi-C technologies.</title>
        <authorList>
            <person name="Xu P."/>
            <person name="Liu B."/>
            <person name="Zhou Z."/>
        </authorList>
    </citation>
    <scope>NUCLEOTIDE SEQUENCE [LARGE SCALE GENOMIC DNA]</scope>
    <source>
        <strain evidence="2">TB-2018</strain>
        <tissue evidence="2">Muscle</tissue>
    </source>
</reference>
<dbReference type="PANTHER" id="PTHR14695:SF8">
    <property type="entry name" value="SHC SH2 DOMAIN-BINDING PROTEIN 1"/>
    <property type="match status" value="1"/>
</dbReference>
<dbReference type="Pfam" id="PF23762">
    <property type="entry name" value="SHCBP_N"/>
    <property type="match status" value="1"/>
</dbReference>
<dbReference type="Proteomes" id="UP000516260">
    <property type="component" value="Chromosome 3"/>
</dbReference>
<keyword evidence="3" id="KW-1185">Reference proteome</keyword>
<comment type="caution">
    <text evidence="2">The sequence shown here is derived from an EMBL/GenBank/DDBJ whole genome shotgun (WGS) entry which is preliminary data.</text>
</comment>
<dbReference type="InterPro" id="IPR045140">
    <property type="entry name" value="SHCBP1-like"/>
</dbReference>
<evidence type="ECO:0000313" key="2">
    <source>
        <dbReference type="EMBL" id="TNM90422.1"/>
    </source>
</evidence>
<gene>
    <name evidence="2" type="ORF">fugu_002711</name>
</gene>
<feature type="domain" description="SHC SH2" evidence="1">
    <location>
        <begin position="87"/>
        <end position="234"/>
    </location>
</feature>
<protein>
    <recommendedName>
        <fullName evidence="1">SHC SH2 domain-containing protein</fullName>
    </recommendedName>
</protein>
<dbReference type="PANTHER" id="PTHR14695">
    <property type="entry name" value="SHC SH2-DOMAIN BINDING PROTEIN 1-RELATED"/>
    <property type="match status" value="1"/>
</dbReference>
<organism evidence="2 3">
    <name type="scientific">Takifugu bimaculatus</name>
    <dbReference type="NCBI Taxonomy" id="433685"/>
    <lineage>
        <taxon>Eukaryota</taxon>
        <taxon>Metazoa</taxon>
        <taxon>Chordata</taxon>
        <taxon>Craniata</taxon>
        <taxon>Vertebrata</taxon>
        <taxon>Euteleostomi</taxon>
        <taxon>Actinopterygii</taxon>
        <taxon>Neopterygii</taxon>
        <taxon>Teleostei</taxon>
        <taxon>Neoteleostei</taxon>
        <taxon>Acanthomorphata</taxon>
        <taxon>Eupercaria</taxon>
        <taxon>Tetraodontiformes</taxon>
        <taxon>Tetradontoidea</taxon>
        <taxon>Tetraodontidae</taxon>
        <taxon>Takifugu</taxon>
    </lineage>
</organism>
<name>A0A4Z2BEM5_9TELE</name>
<dbReference type="AlphaFoldDB" id="A0A4Z2BEM5"/>